<sequence length="348" mass="38074">MASEDRPLSPAVAPPGGDPLLAQGHRYAFFQALRLLRLRSADAQAFSQDVRVRPSATLSFPDRDIEEIRLDEIGKYRITANFFGLYGVTSPLPTFYTEDLIEEQLQGGSTARDFIDILHAALYPLLFRAWEKNRTWLAVAERRDANRLDHLYALVGMGGGAAARRPGVRRLLPHAGNFNQFPRSALGLESLAAGLLGALAVEVEPCVAEVVAIPAPARCLLSEQACELGENAMLGSQIADRAGGLIMHIGPIPAGRLQELLPGAALHERLVRAIALYLRVPLRCVLGLRVEPEQRRGASLGEGWCQLGLDTWLPEAAPGNPANPWPRYDEVFLPIDTDPTRISKEVMQ</sequence>
<dbReference type="PANTHER" id="PTHR35564">
    <property type="match status" value="1"/>
</dbReference>
<reference evidence="1 2" key="1">
    <citation type="journal article" date="2008" name="BMC Genomics">
        <title>The missing link: Bordetella petrii is endowed with both the metabolic versatility of environmental bacteria and virulence traits of pathogenic Bordetellae.</title>
        <authorList>
            <person name="Gross R."/>
            <person name="Guzman C.A."/>
            <person name="Sebaihia M."/>
            <person name="Martins Dos Santos V.A."/>
            <person name="Pieper D.H."/>
            <person name="Koebnik R."/>
            <person name="Lechner M."/>
            <person name="Bartels D."/>
            <person name="Buhrmester J."/>
            <person name="Choudhuri J.V."/>
            <person name="Ebensen T."/>
            <person name="Gaigalat L."/>
            <person name="Herrmann S."/>
            <person name="Khachane A.N."/>
            <person name="Larisch C."/>
            <person name="Link S."/>
            <person name="Linke B."/>
            <person name="Meyer F."/>
            <person name="Mormann S."/>
            <person name="Nakunst D."/>
            <person name="Rueckert C."/>
            <person name="Schneiker-Bekel S."/>
            <person name="Schulze K."/>
            <person name="Vorhoelter F.J."/>
            <person name="Yevsa T."/>
            <person name="Engle J.T."/>
            <person name="Goldman W.E."/>
            <person name="Puehler A."/>
            <person name="Goebel U.B."/>
            <person name="Goesmann A."/>
            <person name="Bloecker H."/>
            <person name="Kaiser O."/>
            <person name="Martinez-Arias R."/>
        </authorList>
    </citation>
    <scope>NUCLEOTIDE SEQUENCE [LARGE SCALE GENOMIC DNA]</scope>
    <source>
        <strain evidence="2">ATCC BAA-461 / DSM 12804 / CCUG 43448 / CIP 107267 / Se-1111R</strain>
    </source>
</reference>
<dbReference type="AlphaFoldDB" id="A9IN65"/>
<dbReference type="PANTHER" id="PTHR35564:SF3">
    <property type="entry name" value="TYPE VI SECRETION SYSTEM BASEPLATE SUBUNIT TSSG"/>
    <property type="match status" value="1"/>
</dbReference>
<name>A9IN65_BORPD</name>
<dbReference type="NCBIfam" id="TIGR03347">
    <property type="entry name" value="VI_chp_1"/>
    <property type="match status" value="1"/>
</dbReference>
<accession>A9IN65</accession>
<dbReference type="eggNOG" id="COG3520">
    <property type="taxonomic scope" value="Bacteria"/>
</dbReference>
<dbReference type="Pfam" id="PF06996">
    <property type="entry name" value="T6SS_TssG"/>
    <property type="match status" value="1"/>
</dbReference>
<evidence type="ECO:0008006" key="3">
    <source>
        <dbReference type="Google" id="ProtNLM"/>
    </source>
</evidence>
<dbReference type="KEGG" id="bpt:Bpet2451"/>
<keyword evidence="2" id="KW-1185">Reference proteome</keyword>
<proteinExistence type="predicted"/>
<evidence type="ECO:0000313" key="2">
    <source>
        <dbReference type="Proteomes" id="UP000001225"/>
    </source>
</evidence>
<evidence type="ECO:0000313" key="1">
    <source>
        <dbReference type="EMBL" id="CAP42793.1"/>
    </source>
</evidence>
<dbReference type="STRING" id="94624.Bpet2451"/>
<dbReference type="Proteomes" id="UP000001225">
    <property type="component" value="Chromosome"/>
</dbReference>
<protein>
    <recommendedName>
        <fullName evidence="3">Type VI secretion system baseplate subunit TssG</fullName>
    </recommendedName>
</protein>
<dbReference type="InterPro" id="IPR010732">
    <property type="entry name" value="T6SS_TssG-like"/>
</dbReference>
<gene>
    <name evidence="1" type="ordered locus">Bpet2451</name>
</gene>
<dbReference type="EMBL" id="AM902716">
    <property type="protein sequence ID" value="CAP42793.1"/>
    <property type="molecule type" value="Genomic_DNA"/>
</dbReference>
<organism evidence="1 2">
    <name type="scientific">Bordetella petrii (strain ATCC BAA-461 / DSM 12804 / CCUG 43448 / CIP 107267 / Se-1111R)</name>
    <dbReference type="NCBI Taxonomy" id="340100"/>
    <lineage>
        <taxon>Bacteria</taxon>
        <taxon>Pseudomonadati</taxon>
        <taxon>Pseudomonadota</taxon>
        <taxon>Betaproteobacteria</taxon>
        <taxon>Burkholderiales</taxon>
        <taxon>Alcaligenaceae</taxon>
        <taxon>Bordetella</taxon>
    </lineage>
</organism>